<evidence type="ECO:0000259" key="10">
    <source>
        <dbReference type="PROSITE" id="PS50850"/>
    </source>
</evidence>
<evidence type="ECO:0000256" key="7">
    <source>
        <dbReference type="ARBA" id="ARBA00024348"/>
    </source>
</evidence>
<dbReference type="InterPro" id="IPR005829">
    <property type="entry name" value="Sugar_transporter_CS"/>
</dbReference>
<feature type="transmembrane region" description="Helical" evidence="9">
    <location>
        <begin position="318"/>
        <end position="340"/>
    </location>
</feature>
<dbReference type="FunFam" id="1.20.1250.20:FF:000055">
    <property type="entry name" value="Facilitated trehalose transporter Tret1-2 homolog"/>
    <property type="match status" value="1"/>
</dbReference>
<reference evidence="11 12" key="1">
    <citation type="submission" date="2023-03" db="EMBL/GenBank/DDBJ databases">
        <title>Genome insight into feeding habits of ladybird beetles.</title>
        <authorList>
            <person name="Li H.-S."/>
            <person name="Huang Y.-H."/>
            <person name="Pang H."/>
        </authorList>
    </citation>
    <scope>NUCLEOTIDE SEQUENCE [LARGE SCALE GENOMIC DNA]</scope>
    <source>
        <strain evidence="11">SYSU_2023b</strain>
        <tissue evidence="11">Whole body</tissue>
    </source>
</reference>
<comment type="similarity">
    <text evidence="7">Belongs to the major facilitator superfamily. Sugar transporter (TC 2.A.1.1) family. Trehalose transporter subfamily.</text>
</comment>
<feature type="transmembrane region" description="Helical" evidence="9">
    <location>
        <begin position="291"/>
        <end position="311"/>
    </location>
</feature>
<feature type="transmembrane region" description="Helical" evidence="9">
    <location>
        <begin position="112"/>
        <end position="132"/>
    </location>
</feature>
<dbReference type="Gene3D" id="1.20.1250.20">
    <property type="entry name" value="MFS general substrate transporter like domains"/>
    <property type="match status" value="1"/>
</dbReference>
<dbReference type="InterPro" id="IPR020846">
    <property type="entry name" value="MFS_dom"/>
</dbReference>
<accession>A0AAW1TWN6</accession>
<feature type="transmembrane region" description="Helical" evidence="9">
    <location>
        <begin position="12"/>
        <end position="37"/>
    </location>
</feature>
<evidence type="ECO:0000313" key="12">
    <source>
        <dbReference type="Proteomes" id="UP001431783"/>
    </source>
</evidence>
<dbReference type="PANTHER" id="PTHR48021:SF46">
    <property type="entry name" value="MAJOR FACILITATOR SUPERFAMILY (MFS) PROFILE DOMAIN-CONTAINING PROTEIN"/>
    <property type="match status" value="1"/>
</dbReference>
<evidence type="ECO:0000256" key="6">
    <source>
        <dbReference type="ARBA" id="ARBA00023180"/>
    </source>
</evidence>
<evidence type="ECO:0000256" key="9">
    <source>
        <dbReference type="SAM" id="Phobius"/>
    </source>
</evidence>
<dbReference type="PANTHER" id="PTHR48021">
    <property type="match status" value="1"/>
</dbReference>
<sequence length="470" mass="52397">MKEHLQQMFSGTFYQILAAISGTFSAIFDGMQYGWSAPLIPVLQAPDSSIKINDNDIYWLETIYLLGGIAGLPITIYFVDRIGRQKSLIIAACNSLTASVLIIIANRVEYLYVARFLTGLAMDVAFVSAPMYVAEIADQKIRGFLASLIFLMMLSGILLIYVLAPYVQLWVTSTVGAAILFTQLATFPFMPESPYYLLLKNERVKAEKALKFLRNKLDVQDELKEIESAIDRQKSEKGRPQDLILVDSNRKALIIMIVLNAAQQFGCMSVILMNLHLILKSAGSIYLDSNIAAIIFSALMILAAAVASVIIDHYGRKVLLISSSLLTGLSLGTLALYFHFQFLKYEVSSVSWIPIVSIMVYALVFKSGLGMVPIVLTAEIFPAKVKAMGMTVADATYVIFGVVSISLFQYMHKWYGMYAPFYLFSSLCFATAIFSLCYIPETKGKTLEQIQMILKGIHQDDKKESMEMER</sequence>
<evidence type="ECO:0000256" key="5">
    <source>
        <dbReference type="ARBA" id="ARBA00023136"/>
    </source>
</evidence>
<keyword evidence="5 9" id="KW-0472">Membrane</keyword>
<keyword evidence="12" id="KW-1185">Reference proteome</keyword>
<feature type="transmembrane region" description="Helical" evidence="9">
    <location>
        <begin position="88"/>
        <end position="106"/>
    </location>
</feature>
<dbReference type="PRINTS" id="PR00171">
    <property type="entry name" value="SUGRTRNSPORT"/>
</dbReference>
<feature type="domain" description="Major facilitator superfamily (MFS) profile" evidence="10">
    <location>
        <begin position="15"/>
        <end position="443"/>
    </location>
</feature>
<keyword evidence="6" id="KW-0325">Glycoprotein</keyword>
<proteinExistence type="inferred from homology"/>
<organism evidence="11 12">
    <name type="scientific">Henosepilachna vigintioctopunctata</name>
    <dbReference type="NCBI Taxonomy" id="420089"/>
    <lineage>
        <taxon>Eukaryota</taxon>
        <taxon>Metazoa</taxon>
        <taxon>Ecdysozoa</taxon>
        <taxon>Arthropoda</taxon>
        <taxon>Hexapoda</taxon>
        <taxon>Insecta</taxon>
        <taxon>Pterygota</taxon>
        <taxon>Neoptera</taxon>
        <taxon>Endopterygota</taxon>
        <taxon>Coleoptera</taxon>
        <taxon>Polyphaga</taxon>
        <taxon>Cucujiformia</taxon>
        <taxon>Coccinelloidea</taxon>
        <taxon>Coccinellidae</taxon>
        <taxon>Epilachninae</taxon>
        <taxon>Epilachnini</taxon>
        <taxon>Henosepilachna</taxon>
    </lineage>
</organism>
<feature type="transmembrane region" description="Helical" evidence="9">
    <location>
        <begin position="417"/>
        <end position="439"/>
    </location>
</feature>
<comment type="caution">
    <text evidence="11">The sequence shown here is derived from an EMBL/GenBank/DDBJ whole genome shotgun (WGS) entry which is preliminary data.</text>
</comment>
<name>A0AAW1TWN6_9CUCU</name>
<protein>
    <recommendedName>
        <fullName evidence="10">Major facilitator superfamily (MFS) profile domain-containing protein</fullName>
    </recommendedName>
</protein>
<dbReference type="GO" id="GO:0022857">
    <property type="term" value="F:transmembrane transporter activity"/>
    <property type="evidence" value="ECO:0007669"/>
    <property type="project" value="InterPro"/>
</dbReference>
<dbReference type="Proteomes" id="UP001431783">
    <property type="component" value="Unassembled WGS sequence"/>
</dbReference>
<dbReference type="EMBL" id="JARQZJ010000016">
    <property type="protein sequence ID" value="KAK9873133.1"/>
    <property type="molecule type" value="Genomic_DNA"/>
</dbReference>
<keyword evidence="4 9" id="KW-1133">Transmembrane helix</keyword>
<feature type="transmembrane region" description="Helical" evidence="9">
    <location>
        <begin position="57"/>
        <end position="79"/>
    </location>
</feature>
<feature type="transmembrane region" description="Helical" evidence="9">
    <location>
        <begin position="352"/>
        <end position="376"/>
    </location>
</feature>
<evidence type="ECO:0000256" key="4">
    <source>
        <dbReference type="ARBA" id="ARBA00022989"/>
    </source>
</evidence>
<dbReference type="InterPro" id="IPR003663">
    <property type="entry name" value="Sugar/inositol_transpt"/>
</dbReference>
<keyword evidence="8" id="KW-0175">Coiled coil</keyword>
<keyword evidence="2" id="KW-1003">Cell membrane</keyword>
<feature type="transmembrane region" description="Helical" evidence="9">
    <location>
        <begin position="170"/>
        <end position="190"/>
    </location>
</feature>
<keyword evidence="3 9" id="KW-0812">Transmembrane</keyword>
<gene>
    <name evidence="11" type="ORF">WA026_021368</name>
</gene>
<dbReference type="InterPro" id="IPR036259">
    <property type="entry name" value="MFS_trans_sf"/>
</dbReference>
<feature type="transmembrane region" description="Helical" evidence="9">
    <location>
        <begin position="253"/>
        <end position="279"/>
    </location>
</feature>
<feature type="coiled-coil region" evidence="8">
    <location>
        <begin position="196"/>
        <end position="236"/>
    </location>
</feature>
<evidence type="ECO:0000256" key="1">
    <source>
        <dbReference type="ARBA" id="ARBA00004651"/>
    </source>
</evidence>
<dbReference type="SUPFAM" id="SSF103473">
    <property type="entry name" value="MFS general substrate transporter"/>
    <property type="match status" value="1"/>
</dbReference>
<dbReference type="PROSITE" id="PS00216">
    <property type="entry name" value="SUGAR_TRANSPORT_1"/>
    <property type="match status" value="1"/>
</dbReference>
<evidence type="ECO:0000256" key="8">
    <source>
        <dbReference type="SAM" id="Coils"/>
    </source>
</evidence>
<evidence type="ECO:0000256" key="2">
    <source>
        <dbReference type="ARBA" id="ARBA00022475"/>
    </source>
</evidence>
<comment type="subcellular location">
    <subcellularLocation>
        <location evidence="1">Cell membrane</location>
        <topology evidence="1">Multi-pass membrane protein</topology>
    </subcellularLocation>
</comment>
<feature type="transmembrane region" description="Helical" evidence="9">
    <location>
        <begin position="388"/>
        <end position="411"/>
    </location>
</feature>
<evidence type="ECO:0000256" key="3">
    <source>
        <dbReference type="ARBA" id="ARBA00022692"/>
    </source>
</evidence>
<dbReference type="GO" id="GO:0005886">
    <property type="term" value="C:plasma membrane"/>
    <property type="evidence" value="ECO:0007669"/>
    <property type="project" value="UniProtKB-SubCell"/>
</dbReference>
<dbReference type="PROSITE" id="PS50850">
    <property type="entry name" value="MFS"/>
    <property type="match status" value="1"/>
</dbReference>
<dbReference type="Pfam" id="PF00083">
    <property type="entry name" value="Sugar_tr"/>
    <property type="match status" value="1"/>
</dbReference>
<dbReference type="InterPro" id="IPR050549">
    <property type="entry name" value="MFS_Trehalose_Transporter"/>
</dbReference>
<feature type="transmembrane region" description="Helical" evidence="9">
    <location>
        <begin position="144"/>
        <end position="164"/>
    </location>
</feature>
<evidence type="ECO:0000313" key="11">
    <source>
        <dbReference type="EMBL" id="KAK9873133.1"/>
    </source>
</evidence>
<dbReference type="AlphaFoldDB" id="A0AAW1TWN6"/>
<dbReference type="InterPro" id="IPR005828">
    <property type="entry name" value="MFS_sugar_transport-like"/>
</dbReference>